<sequence>MKKNKIIYWVSTIIIALMEGVMPLLTWILAPQYMTLGTKALGYPDYFAYSLVVAKILGVISIVYPKTPNTLKEWAYAGFTFNLLFAFISHAMVDREIGNMIMPLLVLAVLLVSYVYSKKMKSNIQNE</sequence>
<dbReference type="Pfam" id="PF13564">
    <property type="entry name" value="DoxX_2"/>
    <property type="match status" value="1"/>
</dbReference>
<keyword evidence="7" id="KW-1185">Reference proteome</keyword>
<dbReference type="InterPro" id="IPR032808">
    <property type="entry name" value="DoxX"/>
</dbReference>
<evidence type="ECO:0000256" key="1">
    <source>
        <dbReference type="ARBA" id="ARBA00004141"/>
    </source>
</evidence>
<evidence type="ECO:0000256" key="5">
    <source>
        <dbReference type="SAM" id="Phobius"/>
    </source>
</evidence>
<evidence type="ECO:0000313" key="7">
    <source>
        <dbReference type="Proteomes" id="UP000029554"/>
    </source>
</evidence>
<dbReference type="STRING" id="1453498.LG45_11865"/>
<name>A0A095TZI2_9FLAO</name>
<feature type="transmembrane region" description="Helical" evidence="5">
    <location>
        <begin position="7"/>
        <end position="30"/>
    </location>
</feature>
<proteinExistence type="predicted"/>
<comment type="caution">
    <text evidence="6">The sequence shown here is derived from an EMBL/GenBank/DDBJ whole genome shotgun (WGS) entry which is preliminary data.</text>
</comment>
<evidence type="ECO:0000256" key="3">
    <source>
        <dbReference type="ARBA" id="ARBA00022989"/>
    </source>
</evidence>
<keyword evidence="4 5" id="KW-0472">Membrane</keyword>
<evidence type="ECO:0000313" key="6">
    <source>
        <dbReference type="EMBL" id="KGD67808.1"/>
    </source>
</evidence>
<protein>
    <recommendedName>
        <fullName evidence="8">DoxX-like family protein</fullName>
    </recommendedName>
</protein>
<dbReference type="Proteomes" id="UP000029554">
    <property type="component" value="Unassembled WGS sequence"/>
</dbReference>
<dbReference type="RefSeq" id="WP_035127333.1">
    <property type="nucleotide sequence ID" value="NZ_JRHH01000004.1"/>
</dbReference>
<feature type="transmembrane region" description="Helical" evidence="5">
    <location>
        <begin position="99"/>
        <end position="117"/>
    </location>
</feature>
<dbReference type="OrthoDB" id="7960583at2"/>
<dbReference type="AlphaFoldDB" id="A0A095TZI2"/>
<gene>
    <name evidence="6" type="ORF">LG45_11865</name>
</gene>
<feature type="transmembrane region" description="Helical" evidence="5">
    <location>
        <begin position="76"/>
        <end position="93"/>
    </location>
</feature>
<dbReference type="eggNOG" id="ENOG5031TV8">
    <property type="taxonomic scope" value="Bacteria"/>
</dbReference>
<accession>A0A095TZI2</accession>
<evidence type="ECO:0000256" key="4">
    <source>
        <dbReference type="ARBA" id="ARBA00023136"/>
    </source>
</evidence>
<dbReference type="GO" id="GO:0016020">
    <property type="term" value="C:membrane"/>
    <property type="evidence" value="ECO:0007669"/>
    <property type="project" value="UniProtKB-SubCell"/>
</dbReference>
<reference evidence="6 7" key="1">
    <citation type="submission" date="2014-09" db="EMBL/GenBank/DDBJ databases">
        <title>Whole Genome Shotgun of Flavobacterium aquatile LMG 4008.</title>
        <authorList>
            <person name="Gale A.N."/>
            <person name="Pipes S.E."/>
            <person name="Newman J.D."/>
        </authorList>
    </citation>
    <scope>NUCLEOTIDE SEQUENCE [LARGE SCALE GENOMIC DNA]</scope>
    <source>
        <strain evidence="6 7">LMG 4008</strain>
    </source>
</reference>
<dbReference type="PIRSF" id="PIRSF030066">
    <property type="entry name" value="UCP030066"/>
    <property type="match status" value="1"/>
</dbReference>
<dbReference type="InterPro" id="IPR016944">
    <property type="entry name" value="UCP030066"/>
</dbReference>
<organism evidence="6 7">
    <name type="scientific">Flavobacterium aquatile LMG 4008 = ATCC 11947</name>
    <dbReference type="NCBI Taxonomy" id="1453498"/>
    <lineage>
        <taxon>Bacteria</taxon>
        <taxon>Pseudomonadati</taxon>
        <taxon>Bacteroidota</taxon>
        <taxon>Flavobacteriia</taxon>
        <taxon>Flavobacteriales</taxon>
        <taxon>Flavobacteriaceae</taxon>
        <taxon>Flavobacterium</taxon>
    </lineage>
</organism>
<dbReference type="EMBL" id="JRHH01000004">
    <property type="protein sequence ID" value="KGD67808.1"/>
    <property type="molecule type" value="Genomic_DNA"/>
</dbReference>
<keyword evidence="2 5" id="KW-0812">Transmembrane</keyword>
<evidence type="ECO:0008006" key="8">
    <source>
        <dbReference type="Google" id="ProtNLM"/>
    </source>
</evidence>
<feature type="transmembrane region" description="Helical" evidence="5">
    <location>
        <begin position="46"/>
        <end position="64"/>
    </location>
</feature>
<keyword evidence="3 5" id="KW-1133">Transmembrane helix</keyword>
<comment type="subcellular location">
    <subcellularLocation>
        <location evidence="1">Membrane</location>
        <topology evidence="1">Multi-pass membrane protein</topology>
    </subcellularLocation>
</comment>
<evidence type="ECO:0000256" key="2">
    <source>
        <dbReference type="ARBA" id="ARBA00022692"/>
    </source>
</evidence>